<evidence type="ECO:0000256" key="2">
    <source>
        <dbReference type="ARBA" id="ARBA00022448"/>
    </source>
</evidence>
<dbReference type="GO" id="GO:0016887">
    <property type="term" value="F:ATP hydrolysis activity"/>
    <property type="evidence" value="ECO:0007669"/>
    <property type="project" value="InterPro"/>
</dbReference>
<evidence type="ECO:0000256" key="7">
    <source>
        <dbReference type="ARBA" id="ARBA00022967"/>
    </source>
</evidence>
<dbReference type="PROSITE" id="PS00211">
    <property type="entry name" value="ABC_TRANSPORTER_1"/>
    <property type="match status" value="1"/>
</dbReference>
<dbReference type="AlphaFoldDB" id="A0A3B1BP75"/>
<dbReference type="InterPro" id="IPR027417">
    <property type="entry name" value="P-loop_NTPase"/>
</dbReference>
<feature type="domain" description="ABC transporter" evidence="9">
    <location>
        <begin position="7"/>
        <end position="255"/>
    </location>
</feature>
<evidence type="ECO:0000256" key="5">
    <source>
        <dbReference type="ARBA" id="ARBA00022741"/>
    </source>
</evidence>
<dbReference type="GO" id="GO:0015833">
    <property type="term" value="P:peptide transport"/>
    <property type="evidence" value="ECO:0007669"/>
    <property type="project" value="InterPro"/>
</dbReference>
<keyword evidence="7" id="KW-1278">Translocase</keyword>
<reference evidence="10" key="1">
    <citation type="submission" date="2018-06" db="EMBL/GenBank/DDBJ databases">
        <authorList>
            <person name="Zhirakovskaya E."/>
        </authorList>
    </citation>
    <scope>NUCLEOTIDE SEQUENCE</scope>
</reference>
<evidence type="ECO:0000313" key="10">
    <source>
        <dbReference type="EMBL" id="VAX20136.1"/>
    </source>
</evidence>
<evidence type="ECO:0000259" key="9">
    <source>
        <dbReference type="PROSITE" id="PS50893"/>
    </source>
</evidence>
<gene>
    <name evidence="10" type="ORF">MNBD_NITROSPINAE03-1303</name>
</gene>
<dbReference type="SUPFAM" id="SSF52540">
    <property type="entry name" value="P-loop containing nucleoside triphosphate hydrolases"/>
    <property type="match status" value="1"/>
</dbReference>
<keyword evidence="6 10" id="KW-0067">ATP-binding</keyword>
<keyword evidence="4" id="KW-0997">Cell inner membrane</keyword>
<proteinExistence type="predicted"/>
<evidence type="ECO:0000256" key="4">
    <source>
        <dbReference type="ARBA" id="ARBA00022519"/>
    </source>
</evidence>
<dbReference type="NCBIfam" id="TIGR01727">
    <property type="entry name" value="oligo_HPY"/>
    <property type="match status" value="1"/>
</dbReference>
<dbReference type="InterPro" id="IPR003593">
    <property type="entry name" value="AAA+_ATPase"/>
</dbReference>
<organism evidence="10">
    <name type="scientific">hydrothermal vent metagenome</name>
    <dbReference type="NCBI Taxonomy" id="652676"/>
    <lineage>
        <taxon>unclassified sequences</taxon>
        <taxon>metagenomes</taxon>
        <taxon>ecological metagenomes</taxon>
    </lineage>
</organism>
<dbReference type="InterPro" id="IPR050388">
    <property type="entry name" value="ABC_Ni/Peptide_Import"/>
</dbReference>
<evidence type="ECO:0000256" key="8">
    <source>
        <dbReference type="ARBA" id="ARBA00023136"/>
    </source>
</evidence>
<dbReference type="Pfam" id="PF08352">
    <property type="entry name" value="oligo_HPY"/>
    <property type="match status" value="1"/>
</dbReference>
<protein>
    <submittedName>
        <fullName evidence="10">Oligopeptide transport ATP-binding protein OppD (TC 3.A.1.5.1)</fullName>
    </submittedName>
</protein>
<dbReference type="CDD" id="cd03257">
    <property type="entry name" value="ABC_NikE_OppD_transporters"/>
    <property type="match status" value="1"/>
</dbReference>
<dbReference type="SMART" id="SM00382">
    <property type="entry name" value="AAA"/>
    <property type="match status" value="1"/>
</dbReference>
<dbReference type="Gene3D" id="3.40.50.300">
    <property type="entry name" value="P-loop containing nucleotide triphosphate hydrolases"/>
    <property type="match status" value="1"/>
</dbReference>
<dbReference type="GO" id="GO:0005886">
    <property type="term" value="C:plasma membrane"/>
    <property type="evidence" value="ECO:0007669"/>
    <property type="project" value="UniProtKB-SubCell"/>
</dbReference>
<keyword evidence="5" id="KW-0547">Nucleotide-binding</keyword>
<dbReference type="PROSITE" id="PS50893">
    <property type="entry name" value="ABC_TRANSPORTER_2"/>
    <property type="match status" value="1"/>
</dbReference>
<sequence length="321" mass="34766">MAALLDIRNLEVHFRLNGAIGRAVDGVSYCIEPGHTTGVVGESGCGKTVSALSILRLVPSPGKIAGGEIIFEGQDLLKLSEDEMRSIRGAKIAMIFQEPMTALNPVFTIGFQIAEAIRLHRGSDKKEANDRVVALLTKVGIPSPERRAKEYPHQLSGGMRQRAMIAMALSCDPRLLIADEPTTALDVTIQSQILDLMMEMKEQYHASILMITHNLGVVAQVCDDVVVMYAGKVVESARVKTLFASPSHPYTQGLLDSIPSRHADAKGGRLSEIKGVVPAITNLPQGCAFHPRCPKVMDRCKVETPRLAKVPSGATCACWLY</sequence>
<evidence type="ECO:0000256" key="3">
    <source>
        <dbReference type="ARBA" id="ARBA00022475"/>
    </source>
</evidence>
<accession>A0A3B1BP75</accession>
<dbReference type="InterPro" id="IPR017871">
    <property type="entry name" value="ABC_transporter-like_CS"/>
</dbReference>
<comment type="subcellular location">
    <subcellularLocation>
        <location evidence="1">Cell membrane</location>
        <topology evidence="1">Peripheral membrane protein</topology>
    </subcellularLocation>
</comment>
<dbReference type="EMBL" id="UOGB01000171">
    <property type="protein sequence ID" value="VAX20136.1"/>
    <property type="molecule type" value="Genomic_DNA"/>
</dbReference>
<keyword evidence="2" id="KW-0813">Transport</keyword>
<dbReference type="InterPro" id="IPR003439">
    <property type="entry name" value="ABC_transporter-like_ATP-bd"/>
</dbReference>
<evidence type="ECO:0000256" key="1">
    <source>
        <dbReference type="ARBA" id="ARBA00004202"/>
    </source>
</evidence>
<dbReference type="PANTHER" id="PTHR43297">
    <property type="entry name" value="OLIGOPEPTIDE TRANSPORT ATP-BINDING PROTEIN APPD"/>
    <property type="match status" value="1"/>
</dbReference>
<keyword evidence="8" id="KW-0472">Membrane</keyword>
<dbReference type="FunFam" id="3.40.50.300:FF:000016">
    <property type="entry name" value="Oligopeptide ABC transporter ATP-binding component"/>
    <property type="match status" value="1"/>
</dbReference>
<dbReference type="Pfam" id="PF00005">
    <property type="entry name" value="ABC_tran"/>
    <property type="match status" value="1"/>
</dbReference>
<keyword evidence="3" id="KW-1003">Cell membrane</keyword>
<dbReference type="GO" id="GO:0005524">
    <property type="term" value="F:ATP binding"/>
    <property type="evidence" value="ECO:0007669"/>
    <property type="project" value="UniProtKB-KW"/>
</dbReference>
<evidence type="ECO:0000256" key="6">
    <source>
        <dbReference type="ARBA" id="ARBA00022840"/>
    </source>
</evidence>
<name>A0A3B1BP75_9ZZZZ</name>
<dbReference type="PANTHER" id="PTHR43297:SF14">
    <property type="entry name" value="ATPASE AAA-TYPE CORE DOMAIN-CONTAINING PROTEIN"/>
    <property type="match status" value="1"/>
</dbReference>
<dbReference type="InterPro" id="IPR013563">
    <property type="entry name" value="Oligopep_ABC_C"/>
</dbReference>